<organism evidence="2 3">
    <name type="scientific">Weeksella virosa (strain ATCC 43766 / DSM 16922 / JCM 21250 / CCUG 30538 / CDC 9751 / IAM 14551 / NBRC 16016 / NCTC 11634 / CL345/78)</name>
    <dbReference type="NCBI Taxonomy" id="865938"/>
    <lineage>
        <taxon>Bacteria</taxon>
        <taxon>Pseudomonadati</taxon>
        <taxon>Bacteroidota</taxon>
        <taxon>Flavobacteriia</taxon>
        <taxon>Flavobacteriales</taxon>
        <taxon>Weeksellaceae</taxon>
        <taxon>Weeksella</taxon>
    </lineage>
</organism>
<evidence type="ECO:0000313" key="2">
    <source>
        <dbReference type="EMBL" id="ADX68703.1"/>
    </source>
</evidence>
<keyword evidence="3" id="KW-1185">Reference proteome</keyword>
<dbReference type="EMBL" id="CP002455">
    <property type="protein sequence ID" value="ADX68703.1"/>
    <property type="molecule type" value="Genomic_DNA"/>
</dbReference>
<dbReference type="Pfam" id="PF00501">
    <property type="entry name" value="AMP-binding"/>
    <property type="match status" value="1"/>
</dbReference>
<dbReference type="RefSeq" id="WP_013599091.1">
    <property type="nucleotide sequence ID" value="NC_015144.1"/>
</dbReference>
<dbReference type="Gene3D" id="3.30.300.30">
    <property type="match status" value="1"/>
</dbReference>
<accession>F0P1Q6</accession>
<dbReference type="InterPro" id="IPR042099">
    <property type="entry name" value="ANL_N_sf"/>
</dbReference>
<dbReference type="GO" id="GO:0006631">
    <property type="term" value="P:fatty acid metabolic process"/>
    <property type="evidence" value="ECO:0007669"/>
    <property type="project" value="TreeGrafter"/>
</dbReference>
<protein>
    <submittedName>
        <fullName evidence="2">AMP-dependent synthetase and ligase</fullName>
    </submittedName>
</protein>
<dbReference type="AlphaFoldDB" id="F0P1Q6"/>
<sequence length="339" mass="39347">MMILDFSLSNFNYKKLQAATVFEQEILNFLENWYNDDKKVEVQTSGSTGIPKKMMLTKSNMKKSAELTGKYLSLEKGNTALLAMPVNYIAGKMMLVRAIVLGLKLICSTPRSVFLWEDFQQLNLPNDTIDFVALTPMQVEKSIDFVSHCRCLIIGGAPLNQHTKDKLYKFRNRIFETYAMTETITHIAFKQLRNEQYPNQKNSFEVFDEIEISQDARSCLQIKTPYYDEILTTNDVVEILSGKEFIWIGRADNIINSGGIKLYPEKIEEKLKPYLQRAFYVSSKRDDLLGEKLILMIEGDPFDFQLDDIDFNQFEKPKEIIFQPQFDRTESGKIKRRKL</sequence>
<dbReference type="PANTHER" id="PTHR43201:SF32">
    <property type="entry name" value="2-SUCCINYLBENZOATE--COA LIGASE, CHLOROPLASTIC_PEROXISOMAL"/>
    <property type="match status" value="1"/>
</dbReference>
<dbReference type="eggNOG" id="COG0318">
    <property type="taxonomic scope" value="Bacteria"/>
</dbReference>
<dbReference type="Gene3D" id="3.40.50.12780">
    <property type="entry name" value="N-terminal domain of ligase-like"/>
    <property type="match status" value="1"/>
</dbReference>
<gene>
    <name evidence="2" type="ordered locus">Weevi_2027</name>
</gene>
<reference evidence="2 3" key="1">
    <citation type="journal article" date="2011" name="Stand. Genomic Sci.">
        <title>Complete genome sequence of Weeksella virosa type strain (9751).</title>
        <authorList>
            <person name="Lang E."/>
            <person name="Teshima H."/>
            <person name="Lucas S."/>
            <person name="Lapidus A."/>
            <person name="Hammon N."/>
            <person name="Deshpande S."/>
            <person name="Nolan M."/>
            <person name="Cheng J.F."/>
            <person name="Pitluck S."/>
            <person name="Liolios K."/>
            <person name="Pagani I."/>
            <person name="Mikhailova N."/>
            <person name="Ivanova N."/>
            <person name="Mavromatis K."/>
            <person name="Pati A."/>
            <person name="Tapia R."/>
            <person name="Han C."/>
            <person name="Goodwin L."/>
            <person name="Chen A."/>
            <person name="Palaniappan K."/>
            <person name="Land M."/>
            <person name="Hauser L."/>
            <person name="Chang Y.J."/>
            <person name="Jeffries C.D."/>
            <person name="Brambilla E.M."/>
            <person name="Kopitz M."/>
            <person name="Rohde M."/>
            <person name="Goker M."/>
            <person name="Tindall B.J."/>
            <person name="Detter J.C."/>
            <person name="Woyke T."/>
            <person name="Bristow J."/>
            <person name="Eisen J.A."/>
            <person name="Markowitz V."/>
            <person name="Hugenholtz P."/>
            <person name="Klenk H.P."/>
            <person name="Kyrpides N.C."/>
        </authorList>
    </citation>
    <scope>NUCLEOTIDE SEQUENCE [LARGE SCALE GENOMIC DNA]</scope>
    <source>
        <strain evidence="3">ATCC 43766 / DSM 16922 / JCM 21250 / NBRC 16016 / NCTC 11634 / CL345/78</strain>
    </source>
</reference>
<evidence type="ECO:0000259" key="1">
    <source>
        <dbReference type="Pfam" id="PF00501"/>
    </source>
</evidence>
<keyword evidence="2" id="KW-0436">Ligase</keyword>
<name>F0P1Q6_WEEVC</name>
<feature type="domain" description="AMP-dependent synthetase/ligase" evidence="1">
    <location>
        <begin position="44"/>
        <end position="191"/>
    </location>
</feature>
<dbReference type="Proteomes" id="UP000008641">
    <property type="component" value="Chromosome"/>
</dbReference>
<dbReference type="InterPro" id="IPR045851">
    <property type="entry name" value="AMP-bd_C_sf"/>
</dbReference>
<dbReference type="KEGG" id="wvi:Weevi_2027"/>
<evidence type="ECO:0000313" key="3">
    <source>
        <dbReference type="Proteomes" id="UP000008641"/>
    </source>
</evidence>
<reference evidence="3" key="2">
    <citation type="journal article" date="2011" name="Stand. Genomic Sci.">
        <title>Complete genome sequence of Weeksella virosa type strain (9751T).</title>
        <authorList>
            <person name="Lang E."/>
            <person name="Teshima H."/>
            <person name="Lucas S."/>
            <person name="Lapidus A."/>
            <person name="Hammon N."/>
            <person name="Deshpande S."/>
            <person name="Nolan M."/>
            <person name="Cheng J."/>
            <person name="Pitluck S."/>
            <person name="Liolios K."/>
            <person name="Pagani I."/>
            <person name="Mikhailova N."/>
            <person name="Ivanova N."/>
            <person name="Mavromatis K."/>
            <person name="Pati A."/>
            <person name="Tapia R."/>
            <person name="Han C."/>
            <person name="Goodwin L."/>
            <person name="Chen A."/>
            <person name="Palaniappan K."/>
            <person name="Land M."/>
            <person name="Hauser L."/>
            <person name="Chang Y."/>
            <person name="Jeffries C."/>
            <person name="Brambilla E."/>
            <person name="Kopitz M."/>
            <person name="Rohde M."/>
            <person name="Goker M."/>
            <person name="Tindall B."/>
            <person name="Detter J."/>
            <person name="Woyke T."/>
            <person name="Bristow J."/>
            <person name="Eisen J."/>
            <person name="Markowitz V."/>
            <person name="Hugenholtz P."/>
            <person name="Klenk H."/>
            <person name="Kyrpides N."/>
        </authorList>
    </citation>
    <scope>NUCLEOTIDE SEQUENCE [LARGE SCALE GENOMIC DNA]</scope>
    <source>
        <strain evidence="3">ATCC 43766 / DSM 16922 / JCM 21250 / NBRC 16016 / NCTC 11634 / CL345/78</strain>
    </source>
</reference>
<dbReference type="OrthoDB" id="8870348at2"/>
<dbReference type="STRING" id="865938.Weevi_2027"/>
<dbReference type="SUPFAM" id="SSF56801">
    <property type="entry name" value="Acetyl-CoA synthetase-like"/>
    <property type="match status" value="1"/>
</dbReference>
<dbReference type="InterPro" id="IPR000873">
    <property type="entry name" value="AMP-dep_synth/lig_dom"/>
</dbReference>
<proteinExistence type="predicted"/>
<dbReference type="PANTHER" id="PTHR43201">
    <property type="entry name" value="ACYL-COA SYNTHETASE"/>
    <property type="match status" value="1"/>
</dbReference>
<dbReference type="HOGENOM" id="CLU_062005_0_0_10"/>
<dbReference type="GO" id="GO:0031956">
    <property type="term" value="F:medium-chain fatty acid-CoA ligase activity"/>
    <property type="evidence" value="ECO:0007669"/>
    <property type="project" value="TreeGrafter"/>
</dbReference>